<sequence length="313" mass="35771">MSFQQMVLAHSDWVWQRVKRLVPPPETLAPRVAEVLQTYGPLKDAVTGQPLFNDSSWDKARAIIENIKMGYYSDPPGYSFYALVRTDKYGLDVYRCSRGTNNVEGGIHQNIIRRFGSFNASPRLTVNLLRDYTLTHNLEASENRTGRPYLGSHDIWTRNRIARLMDITTDVIEPSYQDLGLATWLNGDEFEPARESFGILPFAPATRSKLGMSPYQAEYAKGCMIKHGYLARQQQTLVAVLPIHTVEEKALYRLLLKNNTGQFAGKKQPNWITLAQEWQRHANGTSIFYKVSRIPPRKFFSLTLSFTRSFLST</sequence>
<name>A0A0C9ZQM9_9AGAM</name>
<dbReference type="InParanoid" id="A0A0C9ZQM9"/>
<evidence type="ECO:0000313" key="2">
    <source>
        <dbReference type="Proteomes" id="UP000054485"/>
    </source>
</evidence>
<organism evidence="1 2">
    <name type="scientific">Suillus luteus UH-Slu-Lm8-n1</name>
    <dbReference type="NCBI Taxonomy" id="930992"/>
    <lineage>
        <taxon>Eukaryota</taxon>
        <taxon>Fungi</taxon>
        <taxon>Dikarya</taxon>
        <taxon>Basidiomycota</taxon>
        <taxon>Agaricomycotina</taxon>
        <taxon>Agaricomycetes</taxon>
        <taxon>Agaricomycetidae</taxon>
        <taxon>Boletales</taxon>
        <taxon>Suillineae</taxon>
        <taxon>Suillaceae</taxon>
        <taxon>Suillus</taxon>
    </lineage>
</organism>
<dbReference type="Proteomes" id="UP000054485">
    <property type="component" value="Unassembled WGS sequence"/>
</dbReference>
<dbReference type="EMBL" id="KN836812">
    <property type="protein sequence ID" value="KIK31626.1"/>
    <property type="molecule type" value="Genomic_DNA"/>
</dbReference>
<reference evidence="1 2" key="1">
    <citation type="submission" date="2014-04" db="EMBL/GenBank/DDBJ databases">
        <authorList>
            <consortium name="DOE Joint Genome Institute"/>
            <person name="Kuo A."/>
            <person name="Ruytinx J."/>
            <person name="Rineau F."/>
            <person name="Colpaert J."/>
            <person name="Kohler A."/>
            <person name="Nagy L.G."/>
            <person name="Floudas D."/>
            <person name="Copeland A."/>
            <person name="Barry K.W."/>
            <person name="Cichocki N."/>
            <person name="Veneault-Fourrey C."/>
            <person name="LaButti K."/>
            <person name="Lindquist E.A."/>
            <person name="Lipzen A."/>
            <person name="Lundell T."/>
            <person name="Morin E."/>
            <person name="Murat C."/>
            <person name="Sun H."/>
            <person name="Tunlid A."/>
            <person name="Henrissat B."/>
            <person name="Grigoriev I.V."/>
            <person name="Hibbett D.S."/>
            <person name="Martin F."/>
            <person name="Nordberg H.P."/>
            <person name="Cantor M.N."/>
            <person name="Hua S.X."/>
        </authorList>
    </citation>
    <scope>NUCLEOTIDE SEQUENCE [LARGE SCALE GENOMIC DNA]</scope>
    <source>
        <strain evidence="1 2">UH-Slu-Lm8-n1</strain>
    </source>
</reference>
<evidence type="ECO:0000313" key="1">
    <source>
        <dbReference type="EMBL" id="KIK31626.1"/>
    </source>
</evidence>
<accession>A0A0C9ZQM9</accession>
<dbReference type="STRING" id="930992.A0A0C9ZQM9"/>
<dbReference type="OrthoDB" id="1920326at2759"/>
<keyword evidence="2" id="KW-1185">Reference proteome</keyword>
<dbReference type="AlphaFoldDB" id="A0A0C9ZQM9"/>
<gene>
    <name evidence="1" type="ORF">CY34DRAFT_103024</name>
</gene>
<reference evidence="2" key="2">
    <citation type="submission" date="2015-01" db="EMBL/GenBank/DDBJ databases">
        <title>Evolutionary Origins and Diversification of the Mycorrhizal Mutualists.</title>
        <authorList>
            <consortium name="DOE Joint Genome Institute"/>
            <consortium name="Mycorrhizal Genomics Consortium"/>
            <person name="Kohler A."/>
            <person name="Kuo A."/>
            <person name="Nagy L.G."/>
            <person name="Floudas D."/>
            <person name="Copeland A."/>
            <person name="Barry K.W."/>
            <person name="Cichocki N."/>
            <person name="Veneault-Fourrey C."/>
            <person name="LaButti K."/>
            <person name="Lindquist E.A."/>
            <person name="Lipzen A."/>
            <person name="Lundell T."/>
            <person name="Morin E."/>
            <person name="Murat C."/>
            <person name="Riley R."/>
            <person name="Ohm R."/>
            <person name="Sun H."/>
            <person name="Tunlid A."/>
            <person name="Henrissat B."/>
            <person name="Grigoriev I.V."/>
            <person name="Hibbett D.S."/>
            <person name="Martin F."/>
        </authorList>
    </citation>
    <scope>NUCLEOTIDE SEQUENCE [LARGE SCALE GENOMIC DNA]</scope>
    <source>
        <strain evidence="2">UH-Slu-Lm8-n1</strain>
    </source>
</reference>
<proteinExistence type="predicted"/>
<protein>
    <submittedName>
        <fullName evidence="1">Uncharacterized protein</fullName>
    </submittedName>
</protein>
<dbReference type="HOGENOM" id="CLU_888965_0_0_1"/>